<organism evidence="11 12">
    <name type="scientific">Myodes glareolus</name>
    <name type="common">Bank vole</name>
    <name type="synonym">Clethrionomys glareolus</name>
    <dbReference type="NCBI Taxonomy" id="447135"/>
    <lineage>
        <taxon>Eukaryota</taxon>
        <taxon>Metazoa</taxon>
        <taxon>Chordata</taxon>
        <taxon>Craniata</taxon>
        <taxon>Vertebrata</taxon>
        <taxon>Euteleostomi</taxon>
        <taxon>Mammalia</taxon>
        <taxon>Eutheria</taxon>
        <taxon>Euarchontoglires</taxon>
        <taxon>Glires</taxon>
        <taxon>Rodentia</taxon>
        <taxon>Myomorpha</taxon>
        <taxon>Muroidea</taxon>
        <taxon>Cricetidae</taxon>
        <taxon>Arvicolinae</taxon>
        <taxon>Myodes</taxon>
    </lineage>
</organism>
<keyword evidence="5" id="KW-0418">Kinase</keyword>
<feature type="region of interest" description="Disordered" evidence="9">
    <location>
        <begin position="642"/>
        <end position="664"/>
    </location>
</feature>
<comment type="catalytic activity">
    <reaction evidence="7">
        <text>L-threonyl-[protein] + ATP = O-phospho-L-threonyl-[protein] + ADP + H(+)</text>
        <dbReference type="Rhea" id="RHEA:46608"/>
        <dbReference type="Rhea" id="RHEA-COMP:11060"/>
        <dbReference type="Rhea" id="RHEA-COMP:11605"/>
        <dbReference type="ChEBI" id="CHEBI:15378"/>
        <dbReference type="ChEBI" id="CHEBI:30013"/>
        <dbReference type="ChEBI" id="CHEBI:30616"/>
        <dbReference type="ChEBI" id="CHEBI:61977"/>
        <dbReference type="ChEBI" id="CHEBI:456216"/>
        <dbReference type="EC" id="2.7.11.1"/>
    </reaction>
</comment>
<name>A0AAW0IKR3_MYOGA</name>
<dbReference type="GO" id="GO:0005737">
    <property type="term" value="C:cytoplasm"/>
    <property type="evidence" value="ECO:0007669"/>
    <property type="project" value="TreeGrafter"/>
</dbReference>
<evidence type="ECO:0000313" key="12">
    <source>
        <dbReference type="Proteomes" id="UP001488838"/>
    </source>
</evidence>
<dbReference type="FunFam" id="1.10.510.10:FF:000571">
    <property type="entry name" value="Maternal embryonic leucine zipper kinase"/>
    <property type="match status" value="1"/>
</dbReference>
<evidence type="ECO:0000256" key="9">
    <source>
        <dbReference type="SAM" id="MobiDB-lite"/>
    </source>
</evidence>
<dbReference type="EMBL" id="JBBHLL010000118">
    <property type="protein sequence ID" value="KAK7814899.1"/>
    <property type="molecule type" value="Genomic_DNA"/>
</dbReference>
<reference evidence="11 12" key="1">
    <citation type="journal article" date="2023" name="bioRxiv">
        <title>Conserved and derived expression patterns and positive selection on dental genes reveal complex evolutionary context of ever-growing rodent molars.</title>
        <authorList>
            <person name="Calamari Z.T."/>
            <person name="Song A."/>
            <person name="Cohen E."/>
            <person name="Akter M."/>
            <person name="Roy R.D."/>
            <person name="Hallikas O."/>
            <person name="Christensen M.M."/>
            <person name="Li P."/>
            <person name="Marangoni P."/>
            <person name="Jernvall J."/>
            <person name="Klein O.D."/>
        </authorList>
    </citation>
    <scope>NUCLEOTIDE SEQUENCE [LARGE SCALE GENOMIC DNA]</scope>
    <source>
        <strain evidence="11">V071</strain>
    </source>
</reference>
<feature type="domain" description="Protein kinase" evidence="10">
    <location>
        <begin position="1"/>
        <end position="261"/>
    </location>
</feature>
<sequence length="797" mass="86785">MTVAIKIIDKTRLDSSNLEKIYREVQLMKLLNHPHIIKLYQVMETKDMLYIVTEFAKNGEMFDYLTSNGHLSENEARKKFWQILSAVEYCHNHHIVHRDLKTENLLLDGNMDIKLAGKTAWRGRPYFGFGNFYKPGEPLSTWCGSPPYAAPEVFEGKEYEGPQLDIWVGAFLDPAACYHIPGAGKRDTNTASLGVVLYVLVCGSLPFDGPNLPTLRQRVLEGRFRIPFFMSQDCETLIRRMLVVDPAKRITIAQIRQHRWMQADPTLLQQDDPTYSMQGYTSNLGDYNEQVLGIMQALGIDRQRTVENSSYNHFAAIYYLLLERLKEHRSTQTSSRPSPAPTRQLRLRSSDLSSLEVPQEILPCDPFRPSLLCPQPQALTQSVLQAEMDCDLHSSLQPLFFPVDTNCSGGFRHRSVSPSSLLDTAICEEARPGPGLEEEQELQEPLPGSTGRRHTLAEVSTHFSPLNPPCKCPPKPSIRGIIVSSSAATCPSEGTSSDSCLPFSASEGPVGLGGGLATPGLLGTSSPVRLASPFLGSHSATPVLQAQAGLGTAVLLPVSFQEGRRASDTSLTQGPSLGHENSSRLKTIGHNLEADLLTPALVSTGLKAFRQQLRKNARTKGFLGLNKIKGLARQVCQSSVRAPRGGMSTFHTPAPSSGLQGCTASSREGRSLLEEVLHQQRLLQLQHHSVTSSGCQPGPQPSPVPCMLTPCDGLLMSGIPLLPAPLLQAGMSPVASAAQLLDTHLHISAGPVALPTGPLPQCLTRLAPSCDPAGLPQGDCEMEDLTSGQRGTFVLVQ</sequence>
<keyword evidence="6" id="KW-0067">ATP-binding</keyword>
<dbReference type="PANTHER" id="PTHR24346:SF47">
    <property type="entry name" value="SERINE_THREONINE-PROTEIN KINASE SIK2-RELATED"/>
    <property type="match status" value="1"/>
</dbReference>
<evidence type="ECO:0000256" key="8">
    <source>
        <dbReference type="ARBA" id="ARBA00048679"/>
    </source>
</evidence>
<evidence type="ECO:0000313" key="11">
    <source>
        <dbReference type="EMBL" id="KAK7814899.1"/>
    </source>
</evidence>
<dbReference type="PROSITE" id="PS00108">
    <property type="entry name" value="PROTEIN_KINASE_ST"/>
    <property type="match status" value="1"/>
</dbReference>
<evidence type="ECO:0000256" key="7">
    <source>
        <dbReference type="ARBA" id="ARBA00047899"/>
    </source>
</evidence>
<evidence type="ECO:0000256" key="5">
    <source>
        <dbReference type="ARBA" id="ARBA00022777"/>
    </source>
</evidence>
<dbReference type="InterPro" id="IPR011009">
    <property type="entry name" value="Kinase-like_dom_sf"/>
</dbReference>
<keyword evidence="3" id="KW-0808">Transferase</keyword>
<dbReference type="Gene3D" id="1.10.510.10">
    <property type="entry name" value="Transferase(Phosphotransferase) domain 1"/>
    <property type="match status" value="1"/>
</dbReference>
<keyword evidence="12" id="KW-1185">Reference proteome</keyword>
<evidence type="ECO:0000256" key="3">
    <source>
        <dbReference type="ARBA" id="ARBA00022679"/>
    </source>
</evidence>
<feature type="compositionally biased region" description="Polar residues" evidence="9">
    <location>
        <begin position="649"/>
        <end position="664"/>
    </location>
</feature>
<dbReference type="GO" id="GO:0000226">
    <property type="term" value="P:microtubule cytoskeleton organization"/>
    <property type="evidence" value="ECO:0007669"/>
    <property type="project" value="TreeGrafter"/>
</dbReference>
<dbReference type="Pfam" id="PF00069">
    <property type="entry name" value="Pkinase"/>
    <property type="match status" value="1"/>
</dbReference>
<dbReference type="GO" id="GO:0005524">
    <property type="term" value="F:ATP binding"/>
    <property type="evidence" value="ECO:0007669"/>
    <property type="project" value="UniProtKB-KW"/>
</dbReference>
<dbReference type="AlphaFoldDB" id="A0AAW0IKR3"/>
<dbReference type="InterPro" id="IPR000719">
    <property type="entry name" value="Prot_kinase_dom"/>
</dbReference>
<dbReference type="GO" id="GO:0050321">
    <property type="term" value="F:tau-protein kinase activity"/>
    <property type="evidence" value="ECO:0007669"/>
    <property type="project" value="TreeGrafter"/>
</dbReference>
<dbReference type="SMART" id="SM00220">
    <property type="entry name" value="S_TKc"/>
    <property type="match status" value="1"/>
</dbReference>
<feature type="region of interest" description="Disordered" evidence="9">
    <location>
        <begin position="432"/>
        <end position="452"/>
    </location>
</feature>
<comment type="catalytic activity">
    <reaction evidence="8">
        <text>L-seryl-[protein] + ATP = O-phospho-L-seryl-[protein] + ADP + H(+)</text>
        <dbReference type="Rhea" id="RHEA:17989"/>
        <dbReference type="Rhea" id="RHEA-COMP:9863"/>
        <dbReference type="Rhea" id="RHEA-COMP:11604"/>
        <dbReference type="ChEBI" id="CHEBI:15378"/>
        <dbReference type="ChEBI" id="CHEBI:29999"/>
        <dbReference type="ChEBI" id="CHEBI:30616"/>
        <dbReference type="ChEBI" id="CHEBI:83421"/>
        <dbReference type="ChEBI" id="CHEBI:456216"/>
        <dbReference type="EC" id="2.7.11.1"/>
    </reaction>
</comment>
<comment type="caution">
    <text evidence="11">The sequence shown here is derived from an EMBL/GenBank/DDBJ whole genome shotgun (WGS) entry which is preliminary data.</text>
</comment>
<evidence type="ECO:0000256" key="4">
    <source>
        <dbReference type="ARBA" id="ARBA00022741"/>
    </source>
</evidence>
<dbReference type="PROSITE" id="PS50011">
    <property type="entry name" value="PROTEIN_KINASE_DOM"/>
    <property type="match status" value="1"/>
</dbReference>
<evidence type="ECO:0000259" key="10">
    <source>
        <dbReference type="PROSITE" id="PS50011"/>
    </source>
</evidence>
<proteinExistence type="predicted"/>
<dbReference type="EC" id="2.7.11.1" evidence="1"/>
<keyword evidence="4" id="KW-0547">Nucleotide-binding</keyword>
<dbReference type="SUPFAM" id="SSF56112">
    <property type="entry name" value="Protein kinase-like (PK-like)"/>
    <property type="match status" value="1"/>
</dbReference>
<accession>A0AAW0IKR3</accession>
<dbReference type="PANTHER" id="PTHR24346">
    <property type="entry name" value="MAP/MICROTUBULE AFFINITY-REGULATING KINASE"/>
    <property type="match status" value="1"/>
</dbReference>
<gene>
    <name evidence="11" type="ORF">U0070_026400</name>
</gene>
<protein>
    <recommendedName>
        <fullName evidence="1">non-specific serine/threonine protein kinase</fullName>
        <ecNumber evidence="1">2.7.11.1</ecNumber>
    </recommendedName>
</protein>
<dbReference type="InterPro" id="IPR008271">
    <property type="entry name" value="Ser/Thr_kinase_AS"/>
</dbReference>
<dbReference type="GO" id="GO:0035556">
    <property type="term" value="P:intracellular signal transduction"/>
    <property type="evidence" value="ECO:0007669"/>
    <property type="project" value="TreeGrafter"/>
</dbReference>
<dbReference type="InterPro" id="IPR057380">
    <property type="entry name" value="UBA_SIK1/2/3"/>
</dbReference>
<evidence type="ECO:0000256" key="6">
    <source>
        <dbReference type="ARBA" id="ARBA00022840"/>
    </source>
</evidence>
<evidence type="ECO:0000256" key="2">
    <source>
        <dbReference type="ARBA" id="ARBA00022527"/>
    </source>
</evidence>
<keyword evidence="2" id="KW-0723">Serine/threonine-protein kinase</keyword>
<dbReference type="Pfam" id="PF23312">
    <property type="entry name" value="UBA_SIK3"/>
    <property type="match status" value="1"/>
</dbReference>
<evidence type="ECO:0000256" key="1">
    <source>
        <dbReference type="ARBA" id="ARBA00012513"/>
    </source>
</evidence>
<dbReference type="Proteomes" id="UP001488838">
    <property type="component" value="Unassembled WGS sequence"/>
</dbReference>